<comment type="caution">
    <text evidence="3">The sequence shown here is derived from an EMBL/GenBank/DDBJ whole genome shotgun (WGS) entry which is preliminary data.</text>
</comment>
<dbReference type="Pfam" id="PF04101">
    <property type="entry name" value="Glyco_tran_28_C"/>
    <property type="match status" value="1"/>
</dbReference>
<evidence type="ECO:0000313" key="3">
    <source>
        <dbReference type="EMBL" id="GAA2088387.1"/>
    </source>
</evidence>
<name>A0ABN2WDF1_9MICO</name>
<dbReference type="InterPro" id="IPR007235">
    <property type="entry name" value="Glyco_trans_28_C"/>
</dbReference>
<dbReference type="PANTHER" id="PTHR21015">
    <property type="entry name" value="UDP-N-ACETYLGLUCOSAMINE--N-ACETYLMURAMYL-(PENTAPEPTIDE) PYROPHOSPHORYL-UNDECAPRENOL N-ACETYLGLUCOSAMINE TRANSFERASE 1"/>
    <property type="match status" value="1"/>
</dbReference>
<feature type="compositionally biased region" description="Low complexity" evidence="1">
    <location>
        <begin position="405"/>
        <end position="415"/>
    </location>
</feature>
<sequence length="427" mass="44746">MTQQTDGRPQMTATVVLYSHDSVGLGHARRNRALAHALAEHLPGLLGEEVSGLLIAGHPDAPADSLPDGWDWLVLPGFDRTDDGYAARRLRLTVERLAAVRGATMAGVMDSLSPDLFIADRHPLGVDGELRPVLSLLRERHRCATVLGLRDVLDSPRAVQAEWAAAGGAEAVADAYDAVWIYGDRRVYCPVSTGEVPAGLASRSLSTGYLAQGRPEDAGAAVEGSYVLTVVGGGSDGAPVARAAAAAPPPRGHRHLVVTGPQMPEEQVRAIRLLARPETTVLRSVPHVPALLRDAAAAVTMGGYNTLAEVMATTTPALVVPRRSRRAEQPRRAAALAAAGAVEVLPAEACEPQALSAWFAKAVGTAVDRSAIDLGGLSRAAELAAQLIRARRAAPMHSPHPTGVPRARAASRPARVPTPLEALAHAH</sequence>
<feature type="region of interest" description="Disordered" evidence="1">
    <location>
        <begin position="393"/>
        <end position="415"/>
    </location>
</feature>
<feature type="domain" description="Glycosyl transferase family 28 C-terminal" evidence="2">
    <location>
        <begin position="230"/>
        <end position="357"/>
    </location>
</feature>
<gene>
    <name evidence="3" type="ORF">GCM10009823_03440</name>
</gene>
<evidence type="ECO:0000259" key="2">
    <source>
        <dbReference type="Pfam" id="PF04101"/>
    </source>
</evidence>
<proteinExistence type="predicted"/>
<dbReference type="SUPFAM" id="SSF53756">
    <property type="entry name" value="UDP-Glycosyltransferase/glycogen phosphorylase"/>
    <property type="match status" value="1"/>
</dbReference>
<accession>A0ABN2WDF1</accession>
<dbReference type="Gene3D" id="3.40.50.2000">
    <property type="entry name" value="Glycogen Phosphorylase B"/>
    <property type="match status" value="1"/>
</dbReference>
<dbReference type="EMBL" id="BAAAPZ010000002">
    <property type="protein sequence ID" value="GAA2088387.1"/>
    <property type="molecule type" value="Genomic_DNA"/>
</dbReference>
<evidence type="ECO:0000256" key="1">
    <source>
        <dbReference type="SAM" id="MobiDB-lite"/>
    </source>
</evidence>
<reference evidence="4" key="1">
    <citation type="journal article" date="2019" name="Int. J. Syst. Evol. Microbiol.">
        <title>The Global Catalogue of Microorganisms (GCM) 10K type strain sequencing project: providing services to taxonomists for standard genome sequencing and annotation.</title>
        <authorList>
            <consortium name="The Broad Institute Genomics Platform"/>
            <consortium name="The Broad Institute Genome Sequencing Center for Infectious Disease"/>
            <person name="Wu L."/>
            <person name="Ma J."/>
        </authorList>
    </citation>
    <scope>NUCLEOTIDE SEQUENCE [LARGE SCALE GENOMIC DNA]</scope>
    <source>
        <strain evidence="4">JCM 15900</strain>
    </source>
</reference>
<evidence type="ECO:0000313" key="4">
    <source>
        <dbReference type="Proteomes" id="UP001500984"/>
    </source>
</evidence>
<keyword evidence="4" id="KW-1185">Reference proteome</keyword>
<dbReference type="Proteomes" id="UP001500984">
    <property type="component" value="Unassembled WGS sequence"/>
</dbReference>
<organism evidence="3 4">
    <name type="scientific">Brevibacterium salitolerans</name>
    <dbReference type="NCBI Taxonomy" id="1403566"/>
    <lineage>
        <taxon>Bacteria</taxon>
        <taxon>Bacillati</taxon>
        <taxon>Actinomycetota</taxon>
        <taxon>Actinomycetes</taxon>
        <taxon>Micrococcales</taxon>
        <taxon>Brevibacteriaceae</taxon>
        <taxon>Brevibacterium</taxon>
    </lineage>
</organism>
<dbReference type="RefSeq" id="WP_344334643.1">
    <property type="nucleotide sequence ID" value="NZ_BAAAPZ010000002.1"/>
</dbReference>
<dbReference type="PANTHER" id="PTHR21015:SF28">
    <property type="entry name" value="SLL1722 PROTEIN"/>
    <property type="match status" value="1"/>
</dbReference>
<protein>
    <submittedName>
        <fullName evidence="3">Glycosyltransferase</fullName>
    </submittedName>
</protein>